<keyword evidence="9" id="KW-0547">Nucleotide-binding</keyword>
<dbReference type="GO" id="GO:0009231">
    <property type="term" value="P:riboflavin biosynthetic process"/>
    <property type="evidence" value="ECO:0007669"/>
    <property type="project" value="InterPro"/>
</dbReference>
<dbReference type="GO" id="GO:0005524">
    <property type="term" value="F:ATP binding"/>
    <property type="evidence" value="ECO:0007669"/>
    <property type="project" value="UniProtKB-KW"/>
</dbReference>
<comment type="caution">
    <text evidence="13">The sequence shown here is derived from an EMBL/GenBank/DDBJ whole genome shotgun (WGS) entry which is preliminary data.</text>
</comment>
<protein>
    <recommendedName>
        <fullName evidence="5">Riboflavin kinase</fullName>
        <ecNumber evidence="4">2.7.1.26</ecNumber>
    </recommendedName>
    <alternativeName>
        <fullName evidence="11">Flavin mononucleotide kinase 1</fullName>
    </alternativeName>
</protein>
<keyword evidence="14" id="KW-1185">Reference proteome</keyword>
<evidence type="ECO:0000256" key="6">
    <source>
        <dbReference type="ARBA" id="ARBA00022630"/>
    </source>
</evidence>
<dbReference type="GO" id="GO:0008270">
    <property type="term" value="F:zinc ion binding"/>
    <property type="evidence" value="ECO:0007669"/>
    <property type="project" value="EnsemblFungi"/>
</dbReference>
<evidence type="ECO:0000256" key="4">
    <source>
        <dbReference type="ARBA" id="ARBA00012105"/>
    </source>
</evidence>
<proteinExistence type="inferred from homology"/>
<gene>
    <name evidence="13" type="ORF">BCR33DRAFT_714177</name>
</gene>
<dbReference type="InterPro" id="IPR015865">
    <property type="entry name" value="Riboflavin_kinase_bac/euk"/>
</dbReference>
<evidence type="ECO:0000313" key="13">
    <source>
        <dbReference type="EMBL" id="ORY49123.1"/>
    </source>
</evidence>
<evidence type="ECO:0000256" key="2">
    <source>
        <dbReference type="ARBA" id="ARBA00005201"/>
    </source>
</evidence>
<evidence type="ECO:0000256" key="3">
    <source>
        <dbReference type="ARBA" id="ARBA00010108"/>
    </source>
</evidence>
<dbReference type="EMBL" id="MCGO01000010">
    <property type="protein sequence ID" value="ORY49123.1"/>
    <property type="molecule type" value="Genomic_DNA"/>
</dbReference>
<keyword evidence="13" id="KW-0418">Kinase</keyword>
<dbReference type="EC" id="2.7.1.26" evidence="4"/>
<accession>A0A1Y2CQ63</accession>
<evidence type="ECO:0000256" key="7">
    <source>
        <dbReference type="ARBA" id="ARBA00022643"/>
    </source>
</evidence>
<dbReference type="UniPathway" id="UPA00276">
    <property type="reaction ID" value="UER00406"/>
</dbReference>
<name>A0A1Y2CQ63_9FUNG</name>
<evidence type="ECO:0000256" key="11">
    <source>
        <dbReference type="ARBA" id="ARBA00029960"/>
    </source>
</evidence>
<evidence type="ECO:0000256" key="10">
    <source>
        <dbReference type="ARBA" id="ARBA00022840"/>
    </source>
</evidence>
<dbReference type="STRING" id="329046.A0A1Y2CQ63"/>
<dbReference type="GO" id="GO:0009398">
    <property type="term" value="P:FMN biosynthetic process"/>
    <property type="evidence" value="ECO:0007669"/>
    <property type="project" value="UniProtKB-UniPathway"/>
</dbReference>
<evidence type="ECO:0000256" key="5">
    <source>
        <dbReference type="ARBA" id="ARBA00017394"/>
    </source>
</evidence>
<keyword evidence="6" id="KW-0285">Flavoprotein</keyword>
<dbReference type="OrthoDB" id="276388at2759"/>
<evidence type="ECO:0000256" key="9">
    <source>
        <dbReference type="ARBA" id="ARBA00022741"/>
    </source>
</evidence>
<dbReference type="SUPFAM" id="SSF82114">
    <property type="entry name" value="Riboflavin kinase-like"/>
    <property type="match status" value="1"/>
</dbReference>
<comment type="similarity">
    <text evidence="3">Belongs to the flavokinase family.</text>
</comment>
<keyword evidence="10" id="KW-0067">ATP-binding</keyword>
<evidence type="ECO:0000256" key="1">
    <source>
        <dbReference type="ARBA" id="ARBA00003572"/>
    </source>
</evidence>
<comment type="pathway">
    <text evidence="2">Cofactor biosynthesis; FMN biosynthesis; FMN from riboflavin (ATP route): step 1/1.</text>
</comment>
<dbReference type="InterPro" id="IPR023465">
    <property type="entry name" value="Riboflavin_kinase_dom_sf"/>
</dbReference>
<dbReference type="InterPro" id="IPR023468">
    <property type="entry name" value="Riboflavin_kinase"/>
</dbReference>
<evidence type="ECO:0000313" key="14">
    <source>
        <dbReference type="Proteomes" id="UP000193642"/>
    </source>
</evidence>
<dbReference type="Gene3D" id="2.40.30.30">
    <property type="entry name" value="Riboflavin kinase-like"/>
    <property type="match status" value="1"/>
</dbReference>
<reference evidence="13 14" key="1">
    <citation type="submission" date="2016-07" db="EMBL/GenBank/DDBJ databases">
        <title>Pervasive Adenine N6-methylation of Active Genes in Fungi.</title>
        <authorList>
            <consortium name="DOE Joint Genome Institute"/>
            <person name="Mondo S.J."/>
            <person name="Dannebaum R.O."/>
            <person name="Kuo R.C."/>
            <person name="Labutti K."/>
            <person name="Haridas S."/>
            <person name="Kuo A."/>
            <person name="Salamov A."/>
            <person name="Ahrendt S.R."/>
            <person name="Lipzen A."/>
            <person name="Sullivan W."/>
            <person name="Andreopoulos W.B."/>
            <person name="Clum A."/>
            <person name="Lindquist E."/>
            <person name="Daum C."/>
            <person name="Ramamoorthy G.K."/>
            <person name="Gryganskyi A."/>
            <person name="Culley D."/>
            <person name="Magnuson J.K."/>
            <person name="James T.Y."/>
            <person name="O'Malley M.A."/>
            <person name="Stajich J.E."/>
            <person name="Spatafora J.W."/>
            <person name="Visel A."/>
            <person name="Grigoriev I.V."/>
        </authorList>
    </citation>
    <scope>NUCLEOTIDE SEQUENCE [LARGE SCALE GENOMIC DNA]</scope>
    <source>
        <strain evidence="13 14">JEL800</strain>
    </source>
</reference>
<evidence type="ECO:0000256" key="8">
    <source>
        <dbReference type="ARBA" id="ARBA00022679"/>
    </source>
</evidence>
<keyword evidence="8" id="KW-0808">Transferase</keyword>
<dbReference type="GO" id="GO:0005743">
    <property type="term" value="C:mitochondrial inner membrane"/>
    <property type="evidence" value="ECO:0007669"/>
    <property type="project" value="EnsemblFungi"/>
</dbReference>
<feature type="domain" description="Riboflavin kinase" evidence="12">
    <location>
        <begin position="21"/>
        <end position="152"/>
    </location>
</feature>
<dbReference type="Pfam" id="PF01687">
    <property type="entry name" value="Flavokinase"/>
    <property type="match status" value="1"/>
</dbReference>
<dbReference type="SMART" id="SM00904">
    <property type="entry name" value="Flavokinase"/>
    <property type="match status" value="1"/>
</dbReference>
<dbReference type="GO" id="GO:0008531">
    <property type="term" value="F:riboflavin kinase activity"/>
    <property type="evidence" value="ECO:0007669"/>
    <property type="project" value="UniProtKB-EC"/>
</dbReference>
<dbReference type="PANTHER" id="PTHR22749:SF6">
    <property type="entry name" value="RIBOFLAVIN KINASE"/>
    <property type="match status" value="1"/>
</dbReference>
<keyword evidence="7" id="KW-0288">FMN</keyword>
<dbReference type="PANTHER" id="PTHR22749">
    <property type="entry name" value="RIBOFLAVIN KINASE/FMN ADENYLYLTRANSFERASE"/>
    <property type="match status" value="1"/>
</dbReference>
<dbReference type="Proteomes" id="UP000193642">
    <property type="component" value="Unassembled WGS sequence"/>
</dbReference>
<evidence type="ECO:0000259" key="12">
    <source>
        <dbReference type="SMART" id="SM00904"/>
    </source>
</evidence>
<dbReference type="AlphaFoldDB" id="A0A1Y2CQ63"/>
<sequence length="169" mass="19189">MSNQPETQQRPLFVGKDDEVEAPYPLKLKGNVIKGFGRGGKELGFATANLPEEVSQYAGQFLESGILYGWASVNSNPLVYPMVMSFGWNPYYKNEKRSAEVHIMHKFDEDFYDKELRVIVAGFIRDERTYPSLDALIDDINFDIKVANNCLARPAYNALKDDPFLKPSQ</sequence>
<organism evidence="13 14">
    <name type="scientific">Rhizoclosmatium globosum</name>
    <dbReference type="NCBI Taxonomy" id="329046"/>
    <lineage>
        <taxon>Eukaryota</taxon>
        <taxon>Fungi</taxon>
        <taxon>Fungi incertae sedis</taxon>
        <taxon>Chytridiomycota</taxon>
        <taxon>Chytridiomycota incertae sedis</taxon>
        <taxon>Chytridiomycetes</taxon>
        <taxon>Chytridiales</taxon>
        <taxon>Chytriomycetaceae</taxon>
        <taxon>Rhizoclosmatium</taxon>
    </lineage>
</organism>
<comment type="function">
    <text evidence="1">Catalyzes the phosphorylation of riboflavin (vitamin B2) to form flavin mononucleotide (FMN) coenzyme.</text>
</comment>